<dbReference type="SUPFAM" id="SSF52540">
    <property type="entry name" value="P-loop containing nucleoside triphosphate hydrolases"/>
    <property type="match status" value="1"/>
</dbReference>
<dbReference type="AlphaFoldDB" id="A0A6M4MGG6"/>
<name>A0A6M4MGG6_9ALTE</name>
<gene>
    <name evidence="2" type="ORF">CA267_014960</name>
</gene>
<reference evidence="2 3" key="2">
    <citation type="submission" date="2020-04" db="EMBL/GenBank/DDBJ databases">
        <title>Complete genome sequence of Alteromonas pelagimontana 5.12T.</title>
        <authorList>
            <person name="Sinha R.K."/>
            <person name="Krishnan K.P."/>
            <person name="Kurian J.P."/>
        </authorList>
    </citation>
    <scope>NUCLEOTIDE SEQUENCE [LARGE SCALE GENOMIC DNA]</scope>
    <source>
        <strain evidence="2 3">5.12</strain>
    </source>
</reference>
<reference evidence="3" key="1">
    <citation type="submission" date="2014-12" db="EMBL/GenBank/DDBJ databases">
        <title>Complete genome sequence of a multi-drug resistant Klebsiella pneumoniae.</title>
        <authorList>
            <person name="Hua X."/>
            <person name="Chen Q."/>
            <person name="Li X."/>
            <person name="Feng Y."/>
            <person name="Ruan Z."/>
            <person name="Yu Y."/>
        </authorList>
    </citation>
    <scope>NUCLEOTIDE SEQUENCE [LARGE SCALE GENOMIC DNA]</scope>
    <source>
        <strain evidence="3">5.12</strain>
    </source>
</reference>
<dbReference type="Proteomes" id="UP000219285">
    <property type="component" value="Chromosome"/>
</dbReference>
<evidence type="ECO:0000313" key="2">
    <source>
        <dbReference type="EMBL" id="QJR81958.1"/>
    </source>
</evidence>
<proteinExistence type="predicted"/>
<dbReference type="GO" id="GO:0008146">
    <property type="term" value="F:sulfotransferase activity"/>
    <property type="evidence" value="ECO:0007669"/>
    <property type="project" value="InterPro"/>
</dbReference>
<dbReference type="Gene3D" id="3.40.50.300">
    <property type="entry name" value="P-loop containing nucleotide triphosphate hydrolases"/>
    <property type="match status" value="1"/>
</dbReference>
<dbReference type="OrthoDB" id="1431348at2"/>
<organism evidence="2 3">
    <name type="scientific">Alteromonas pelagimontana</name>
    <dbReference type="NCBI Taxonomy" id="1858656"/>
    <lineage>
        <taxon>Bacteria</taxon>
        <taxon>Pseudomonadati</taxon>
        <taxon>Pseudomonadota</taxon>
        <taxon>Gammaproteobacteria</taxon>
        <taxon>Alteromonadales</taxon>
        <taxon>Alteromonadaceae</taxon>
        <taxon>Alteromonas/Salinimonas group</taxon>
        <taxon>Alteromonas</taxon>
    </lineage>
</organism>
<dbReference type="RefSeq" id="WP_075610153.1">
    <property type="nucleotide sequence ID" value="NZ_CP052766.1"/>
</dbReference>
<sequence>MKDSEISYLGKVGQKFQRKLSMDVGKDDDVIFMSGMGRSGTTWLGDIVNYDRKSRILFEPFHPTKVKEANKFEYIQYLNPEETDETLEKQARTILAGKVRNSWVDRDNHKFFYYKRIIKDIRCNLMLGWLKKLSKDLPIILPIRHPLQVVSSWSNLGWGKETEGNRSDFEIIMSQQKLLSDFPLIKKAAESIDSSDFVERTVFLWCVFYYVPLQQLKPAQFHIVYYENLIIEYESEVRKLFRYLEKPFNLTLIEKSLNRSSSTNFLKRDFETDQAQLIEGWKSTFTTEQIEKAQHLLAMFKLDALYTNDGYPKTLP</sequence>
<dbReference type="Pfam" id="PF00685">
    <property type="entry name" value="Sulfotransfer_1"/>
    <property type="match status" value="1"/>
</dbReference>
<feature type="domain" description="Sulfotransferase" evidence="1">
    <location>
        <begin position="29"/>
        <end position="295"/>
    </location>
</feature>
<evidence type="ECO:0000313" key="3">
    <source>
        <dbReference type="Proteomes" id="UP000219285"/>
    </source>
</evidence>
<dbReference type="InterPro" id="IPR000863">
    <property type="entry name" value="Sulfotransferase_dom"/>
</dbReference>
<keyword evidence="3" id="KW-1185">Reference proteome</keyword>
<evidence type="ECO:0000259" key="1">
    <source>
        <dbReference type="Pfam" id="PF00685"/>
    </source>
</evidence>
<dbReference type="EMBL" id="CP052766">
    <property type="protein sequence ID" value="QJR81958.1"/>
    <property type="molecule type" value="Genomic_DNA"/>
</dbReference>
<protein>
    <recommendedName>
        <fullName evidence="1">Sulfotransferase domain-containing protein</fullName>
    </recommendedName>
</protein>
<accession>A0A6M4MGG6</accession>
<dbReference type="InterPro" id="IPR027417">
    <property type="entry name" value="P-loop_NTPase"/>
</dbReference>
<dbReference type="KEGG" id="apel:CA267_014960"/>